<proteinExistence type="predicted"/>
<keyword evidence="6 7" id="KW-0067">ATP-binding</keyword>
<dbReference type="PROSITE" id="PS00107">
    <property type="entry name" value="PROTEIN_KINASE_ATP"/>
    <property type="match status" value="1"/>
</dbReference>
<evidence type="ECO:0000256" key="7">
    <source>
        <dbReference type="PROSITE-ProRule" id="PRU10141"/>
    </source>
</evidence>
<dbReference type="EC" id="2.7.11.1" evidence="1"/>
<protein>
    <recommendedName>
        <fullName evidence="1">non-specific serine/threonine protein kinase</fullName>
        <ecNumber evidence="1">2.7.11.1</ecNumber>
    </recommendedName>
</protein>
<keyword evidence="5 9" id="KW-0418">Kinase</keyword>
<dbReference type="CDD" id="cd14014">
    <property type="entry name" value="STKc_PknB_like"/>
    <property type="match status" value="1"/>
</dbReference>
<keyword evidence="2" id="KW-0723">Serine/threonine-protein kinase</keyword>
<dbReference type="SUPFAM" id="SSF69322">
    <property type="entry name" value="Tricorn protease domain 2"/>
    <property type="match status" value="1"/>
</dbReference>
<dbReference type="InterPro" id="IPR008271">
    <property type="entry name" value="Ser/Thr_kinase_AS"/>
</dbReference>
<name>A0A8J6Y2P9_9BACT</name>
<reference evidence="9 10" key="1">
    <citation type="submission" date="2020-08" db="EMBL/GenBank/DDBJ databases">
        <title>Acidobacteriota in marine sediments use diverse sulfur dissimilation pathways.</title>
        <authorList>
            <person name="Wasmund K."/>
        </authorList>
    </citation>
    <scope>NUCLEOTIDE SEQUENCE [LARGE SCALE GENOMIC DNA]</scope>
    <source>
        <strain evidence="9">MAG AM4</strain>
    </source>
</reference>
<evidence type="ECO:0000256" key="3">
    <source>
        <dbReference type="ARBA" id="ARBA00022679"/>
    </source>
</evidence>
<dbReference type="Proteomes" id="UP000648239">
    <property type="component" value="Unassembled WGS sequence"/>
</dbReference>
<gene>
    <name evidence="9" type="ORF">IFK94_15630</name>
</gene>
<dbReference type="AlphaFoldDB" id="A0A8J6Y2P9"/>
<feature type="binding site" evidence="7">
    <location>
        <position position="41"/>
    </location>
    <ligand>
        <name>ATP</name>
        <dbReference type="ChEBI" id="CHEBI:30616"/>
    </ligand>
</feature>
<dbReference type="InterPro" id="IPR017441">
    <property type="entry name" value="Protein_kinase_ATP_BS"/>
</dbReference>
<dbReference type="FunFam" id="1.10.510.10:FF:000021">
    <property type="entry name" value="Serine/threonine protein kinase"/>
    <property type="match status" value="1"/>
</dbReference>
<dbReference type="Gene3D" id="2.120.10.30">
    <property type="entry name" value="TolB, C-terminal domain"/>
    <property type="match status" value="2"/>
</dbReference>
<evidence type="ECO:0000256" key="1">
    <source>
        <dbReference type="ARBA" id="ARBA00012513"/>
    </source>
</evidence>
<evidence type="ECO:0000256" key="5">
    <source>
        <dbReference type="ARBA" id="ARBA00022777"/>
    </source>
</evidence>
<comment type="caution">
    <text evidence="9">The sequence shown here is derived from an EMBL/GenBank/DDBJ whole genome shotgun (WGS) entry which is preliminary data.</text>
</comment>
<keyword evidence="3" id="KW-0808">Transferase</keyword>
<dbReference type="InterPro" id="IPR011009">
    <property type="entry name" value="Kinase-like_dom_sf"/>
</dbReference>
<dbReference type="PROSITE" id="PS00108">
    <property type="entry name" value="PROTEIN_KINASE_ST"/>
    <property type="match status" value="1"/>
</dbReference>
<evidence type="ECO:0000313" key="10">
    <source>
        <dbReference type="Proteomes" id="UP000648239"/>
    </source>
</evidence>
<sequence>MSFEPNTELLHYRLIEKIGEGGMGVVWKALDTTLDREVAIKILPDDVVHNTTRMARFEREAKAVAALAHPNIMSVFEFRSEGDTVFMVTELLEGRSLREALAEGPLPARKAAEIARQVARGLAAAHAKGFVHRDLKPENIFVTDEGRAKILDFGLAATSGFGNSSQTDEAHTPTATVLTSPGSVMGTVDYMSPEQARGEEVDHRSDIFSLGALLYEMVTGVKPFRRDSAPETLTAVLREDPTPPSTDSVSETRMPAGLERVVMRCLEKLPAERFQSASDLAFAVENALGTTSTYSTEMPAMAAAPSGRRYKLWLLPVLGLLLLAAGVLLGRGAGESDGGNANYTQLTYREGAIASARFAADGTVVYSAAWDDRRQQLYTVHQGSPESRPLGVEDAEILSISSKGELALLLQPRFRTGWSPIGTLARMPLGGGAPRKLQDLVAWAEWDPEGNDLAIVRVENGNSILEYPPGTELYRTAGWIGDLRFAPDGSKLAFANHPGLGDDRGYISVVDLKGNERQVGETWSSLRGVAWSPDSQEVRFTAGRTGTIRGIHGIDLDGNIRVISSAPVDMRLHDIDADGRYLISRNTAARKIFGRPPGGDREVPLSWLDWSFPGVISDDGLQIVFTEQGEGGGAQYGSYIRSTAGGPAVRLGQGQAWDLHPDGTRIISATIGDSTKLMIYPTGTGQSRELTLPGFSQLNGFFTGRGDEIVVAGRKDNGELAIYLYDPDAEVLQQISPEGVSYGISFRNTDQRMVVVNPRGGEPQLLSLDGGEPLPLPGLDAGDTIDGWSRDGNTLYVGRRGQVPAIIERYDRSTGSREPFLELMPSSPAGLVDIGPVSVTPDGKAYLYSFRRYLSTLYLGEGL</sequence>
<dbReference type="PANTHER" id="PTHR43289">
    <property type="entry name" value="MITOGEN-ACTIVATED PROTEIN KINASE KINASE KINASE 20-RELATED"/>
    <property type="match status" value="1"/>
</dbReference>
<dbReference type="GO" id="GO:0004674">
    <property type="term" value="F:protein serine/threonine kinase activity"/>
    <property type="evidence" value="ECO:0007669"/>
    <property type="project" value="UniProtKB-KW"/>
</dbReference>
<evidence type="ECO:0000256" key="6">
    <source>
        <dbReference type="ARBA" id="ARBA00022840"/>
    </source>
</evidence>
<feature type="domain" description="Protein kinase" evidence="8">
    <location>
        <begin position="12"/>
        <end position="288"/>
    </location>
</feature>
<dbReference type="InterPro" id="IPR000719">
    <property type="entry name" value="Prot_kinase_dom"/>
</dbReference>
<dbReference type="PANTHER" id="PTHR43289:SF6">
    <property type="entry name" value="SERINE_THREONINE-PROTEIN KINASE NEKL-3"/>
    <property type="match status" value="1"/>
</dbReference>
<accession>A0A8J6Y2P9</accession>
<dbReference type="Gene3D" id="3.30.200.20">
    <property type="entry name" value="Phosphorylase Kinase, domain 1"/>
    <property type="match status" value="1"/>
</dbReference>
<evidence type="ECO:0000256" key="4">
    <source>
        <dbReference type="ARBA" id="ARBA00022741"/>
    </source>
</evidence>
<organism evidence="9 10">
    <name type="scientific">Candidatus Polarisedimenticola svalbardensis</name>
    <dbReference type="NCBI Taxonomy" id="2886004"/>
    <lineage>
        <taxon>Bacteria</taxon>
        <taxon>Pseudomonadati</taxon>
        <taxon>Acidobacteriota</taxon>
        <taxon>Candidatus Polarisedimenticolia</taxon>
        <taxon>Candidatus Polarisedimenticolales</taxon>
        <taxon>Candidatus Polarisedimenticolaceae</taxon>
        <taxon>Candidatus Polarisedimenticola</taxon>
    </lineage>
</organism>
<dbReference type="InterPro" id="IPR011042">
    <property type="entry name" value="6-blade_b-propeller_TolB-like"/>
</dbReference>
<keyword evidence="4 7" id="KW-0547">Nucleotide-binding</keyword>
<dbReference type="Gene3D" id="1.10.510.10">
    <property type="entry name" value="Transferase(Phosphotransferase) domain 1"/>
    <property type="match status" value="1"/>
</dbReference>
<dbReference type="SUPFAM" id="SSF56112">
    <property type="entry name" value="Protein kinase-like (PK-like)"/>
    <property type="match status" value="1"/>
</dbReference>
<dbReference type="SMART" id="SM00220">
    <property type="entry name" value="S_TKc"/>
    <property type="match status" value="1"/>
</dbReference>
<dbReference type="PROSITE" id="PS50011">
    <property type="entry name" value="PROTEIN_KINASE_DOM"/>
    <property type="match status" value="1"/>
</dbReference>
<dbReference type="Pfam" id="PF00069">
    <property type="entry name" value="Pkinase"/>
    <property type="match status" value="1"/>
</dbReference>
<evidence type="ECO:0000259" key="8">
    <source>
        <dbReference type="PROSITE" id="PS50011"/>
    </source>
</evidence>
<evidence type="ECO:0000256" key="2">
    <source>
        <dbReference type="ARBA" id="ARBA00022527"/>
    </source>
</evidence>
<evidence type="ECO:0000313" key="9">
    <source>
        <dbReference type="EMBL" id="MBD3869550.1"/>
    </source>
</evidence>
<dbReference type="EMBL" id="JACXWD010000110">
    <property type="protein sequence ID" value="MBD3869550.1"/>
    <property type="molecule type" value="Genomic_DNA"/>
</dbReference>
<dbReference type="GO" id="GO:0005524">
    <property type="term" value="F:ATP binding"/>
    <property type="evidence" value="ECO:0007669"/>
    <property type="project" value="UniProtKB-UniRule"/>
</dbReference>